<dbReference type="Proteomes" id="UP000765509">
    <property type="component" value="Unassembled WGS sequence"/>
</dbReference>
<comment type="caution">
    <text evidence="1">The sequence shown here is derived from an EMBL/GenBank/DDBJ whole genome shotgun (WGS) entry which is preliminary data.</text>
</comment>
<name>A0A9Q3D2I8_9BASI</name>
<dbReference type="AlphaFoldDB" id="A0A9Q3D2I8"/>
<dbReference type="OrthoDB" id="5080239at2759"/>
<dbReference type="EMBL" id="AVOT02013222">
    <property type="protein sequence ID" value="MBW0495664.1"/>
    <property type="molecule type" value="Genomic_DNA"/>
</dbReference>
<evidence type="ECO:0000313" key="1">
    <source>
        <dbReference type="EMBL" id="MBW0495664.1"/>
    </source>
</evidence>
<sequence length="101" mass="11675">MLSPVCSKEEVETQYGYSCIKQEMEEELSSNILGPDNLMLEINISHFSDSVILSQVHYVNCVLELYGMANCRPIETPMVPHLHLEEALDFERRRFLKLNTN</sequence>
<reference evidence="1" key="1">
    <citation type="submission" date="2021-03" db="EMBL/GenBank/DDBJ databases">
        <title>Draft genome sequence of rust myrtle Austropuccinia psidii MF-1, a brazilian biotype.</title>
        <authorList>
            <person name="Quecine M.C."/>
            <person name="Pachon D.M.R."/>
            <person name="Bonatelli M.L."/>
            <person name="Correr F.H."/>
            <person name="Franceschini L.M."/>
            <person name="Leite T.F."/>
            <person name="Margarido G.R.A."/>
            <person name="Almeida C.A."/>
            <person name="Ferrarezi J.A."/>
            <person name="Labate C.A."/>
        </authorList>
    </citation>
    <scope>NUCLEOTIDE SEQUENCE</scope>
    <source>
        <strain evidence="1">MF-1</strain>
    </source>
</reference>
<protein>
    <submittedName>
        <fullName evidence="1">Uncharacterized protein</fullName>
    </submittedName>
</protein>
<gene>
    <name evidence="1" type="ORF">O181_035379</name>
</gene>
<accession>A0A9Q3D2I8</accession>
<evidence type="ECO:0000313" key="2">
    <source>
        <dbReference type="Proteomes" id="UP000765509"/>
    </source>
</evidence>
<proteinExistence type="predicted"/>
<organism evidence="1 2">
    <name type="scientific">Austropuccinia psidii MF-1</name>
    <dbReference type="NCBI Taxonomy" id="1389203"/>
    <lineage>
        <taxon>Eukaryota</taxon>
        <taxon>Fungi</taxon>
        <taxon>Dikarya</taxon>
        <taxon>Basidiomycota</taxon>
        <taxon>Pucciniomycotina</taxon>
        <taxon>Pucciniomycetes</taxon>
        <taxon>Pucciniales</taxon>
        <taxon>Sphaerophragmiaceae</taxon>
        <taxon>Austropuccinia</taxon>
    </lineage>
</organism>
<keyword evidence="2" id="KW-1185">Reference proteome</keyword>